<dbReference type="PANTHER" id="PTHR10783">
    <property type="entry name" value="XENOTROPIC AND POLYTROPIC RETROVIRUS RECEPTOR 1-RELATED"/>
    <property type="match status" value="1"/>
</dbReference>
<dbReference type="InterPro" id="IPR004342">
    <property type="entry name" value="EXS_C"/>
</dbReference>
<accession>A0A0G4F3X0</accession>
<protein>
    <recommendedName>
        <fullName evidence="7">EXS domain-containing protein</fullName>
    </recommendedName>
</protein>
<feature type="region of interest" description="Disordered" evidence="5">
    <location>
        <begin position="906"/>
        <end position="999"/>
    </location>
</feature>
<reference evidence="8" key="1">
    <citation type="submission" date="2014-11" db="EMBL/GenBank/DDBJ databases">
        <authorList>
            <person name="Otto D Thomas"/>
            <person name="Naeem Raeece"/>
        </authorList>
    </citation>
    <scope>NUCLEOTIDE SEQUENCE</scope>
</reference>
<keyword evidence="4 6" id="KW-0472">Membrane</keyword>
<dbReference type="EMBL" id="CDMZ01000088">
    <property type="protein sequence ID" value="CEM06405.1"/>
    <property type="molecule type" value="Genomic_DNA"/>
</dbReference>
<feature type="compositionally biased region" description="Polar residues" evidence="5">
    <location>
        <begin position="49"/>
        <end position="63"/>
    </location>
</feature>
<dbReference type="AlphaFoldDB" id="A0A0G4F3X0"/>
<feature type="compositionally biased region" description="Basic and acidic residues" evidence="5">
    <location>
        <begin position="552"/>
        <end position="586"/>
    </location>
</feature>
<dbReference type="PROSITE" id="PS51380">
    <property type="entry name" value="EXS"/>
    <property type="match status" value="1"/>
</dbReference>
<feature type="transmembrane region" description="Helical" evidence="6">
    <location>
        <begin position="803"/>
        <end position="821"/>
    </location>
</feature>
<dbReference type="Pfam" id="PF03124">
    <property type="entry name" value="EXS"/>
    <property type="match status" value="2"/>
</dbReference>
<evidence type="ECO:0000256" key="5">
    <source>
        <dbReference type="SAM" id="MobiDB-lite"/>
    </source>
</evidence>
<evidence type="ECO:0000256" key="6">
    <source>
        <dbReference type="SAM" id="Phobius"/>
    </source>
</evidence>
<feature type="region of interest" description="Disordered" evidence="5">
    <location>
        <begin position="611"/>
        <end position="651"/>
    </location>
</feature>
<feature type="transmembrane region" description="Helical" evidence="6">
    <location>
        <begin position="425"/>
        <end position="443"/>
    </location>
</feature>
<feature type="domain" description="EXS" evidence="7">
    <location>
        <begin position="688"/>
        <end position="897"/>
    </location>
</feature>
<feature type="region of interest" description="Disordered" evidence="5">
    <location>
        <begin position="550"/>
        <end position="592"/>
    </location>
</feature>
<feature type="compositionally biased region" description="Acidic residues" evidence="5">
    <location>
        <begin position="938"/>
        <end position="952"/>
    </location>
</feature>
<dbReference type="VEuPathDB" id="CryptoDB:Cvel_2686"/>
<organism evidence="8">
    <name type="scientific">Chromera velia CCMP2878</name>
    <dbReference type="NCBI Taxonomy" id="1169474"/>
    <lineage>
        <taxon>Eukaryota</taxon>
        <taxon>Sar</taxon>
        <taxon>Alveolata</taxon>
        <taxon>Colpodellida</taxon>
        <taxon>Chromeraceae</taxon>
        <taxon>Chromera</taxon>
    </lineage>
</organism>
<evidence type="ECO:0000259" key="7">
    <source>
        <dbReference type="PROSITE" id="PS51380"/>
    </source>
</evidence>
<evidence type="ECO:0000256" key="3">
    <source>
        <dbReference type="ARBA" id="ARBA00022989"/>
    </source>
</evidence>
<feature type="compositionally biased region" description="Low complexity" evidence="5">
    <location>
        <begin position="906"/>
        <end position="916"/>
    </location>
</feature>
<evidence type="ECO:0000313" key="8">
    <source>
        <dbReference type="EMBL" id="CEM06405.1"/>
    </source>
</evidence>
<feature type="transmembrane region" description="Helical" evidence="6">
    <location>
        <begin position="325"/>
        <end position="343"/>
    </location>
</feature>
<proteinExistence type="predicted"/>
<feature type="compositionally biased region" description="Acidic residues" evidence="5">
    <location>
        <begin position="634"/>
        <end position="644"/>
    </location>
</feature>
<gene>
    <name evidence="8" type="ORF">Cvel_2686</name>
</gene>
<evidence type="ECO:0000256" key="4">
    <source>
        <dbReference type="ARBA" id="ARBA00023136"/>
    </source>
</evidence>
<sequence length="999" mass="112708">MMQRHIKGTEWACDSVDYKNLSEFLDGVNRGMHKGDGDAEEDVEDGSGRMTTMQTDKSTWGGSENSARYMLSETEAGLPPLARFDRLACLELDKVNEGFRRLSGAISAHLTQLEDLVDKNVEKMNDRTRKDPVLLESWKNTSDALELELFKILLRVESLMQFSQVQWMAFFRLFRMRSECLLTSGKVDAEGADDAVECLVAMLLKEQFMKNKPIEDLQRGLMRVYYKNEKKNVKGAEEEGEEEHLRKGENLREFGIVAAALRNSSAGRSKYYSDHLFDRCTAFLLGLVIVLFGIMVRQWAEVVQTNREGEWTSILVRHQHSVFRFWFLVILFQLCVGWAFWFMRKHKVNFRFLLHIPNRVREGLVINVALVQLVVAMTTYIIYHSDVFGQDRKEMPKHAHWYPAGLTVGLLVVLLICGLRTTRRFFMVVLLVLADGFGAGIWARPVSFADGLIGDVFTSMVVPVQDLIRSISYFVILASGTTPNNTTLHSGCASETMGHRTLFGLLFVAGFWPLWVRLMQNVARVVSFHNPFPSGYSFPKLLRQAPVGCMKKQTETERESDHQQQKEQPTETLKKRKTTVQEERANTKMAFNRSGTAESLFPAFLSQNANQRRPSLSSSISDLSASGRTKVDTEDAGEREEETQQTDKDTLRSVYRQATLDGSGTGGLSARQSVAIWAETDRQLQKRRSVLGVPQDLPSSTTPPSSLGGRQQTLKQKSRPKTCGDLSLPWRLWLNALKYTFSIIPGLLTATHACGLNSGDWISQSVFRVLATAYSMTWDYTEDWRIVGLAFNKYPRDLLYPRAYYIFAVIFNFFGRLTWTYSMTGRISGVELPFLGRDRRVIDYVVTVSAVMEIFRRAIWMTIRIEQEHITNSGQYRGLLFVPDCPHEEHEKPENKLGSLLFASGSSRSSGVGPNSFAANRGEMETQKETTRHLPAISEEEQETAGQPEEDVGGLNLTGETEERGDGDSQPEDAGGMGNGTQLRDVLESIPAIPSSSVV</sequence>
<feature type="compositionally biased region" description="Basic and acidic residues" evidence="5">
    <location>
        <begin position="922"/>
        <end position="932"/>
    </location>
</feature>
<keyword evidence="3 6" id="KW-1133">Transmembrane helix</keyword>
<comment type="subcellular location">
    <subcellularLocation>
        <location evidence="1">Membrane</location>
        <topology evidence="1">Multi-pass membrane protein</topology>
    </subcellularLocation>
</comment>
<name>A0A0G4F3X0_9ALVE</name>
<evidence type="ECO:0000256" key="1">
    <source>
        <dbReference type="ARBA" id="ARBA00004141"/>
    </source>
</evidence>
<feature type="transmembrane region" description="Helical" evidence="6">
    <location>
        <begin position="276"/>
        <end position="296"/>
    </location>
</feature>
<feature type="region of interest" description="Disordered" evidence="5">
    <location>
        <begin position="688"/>
        <end position="721"/>
    </location>
</feature>
<feature type="compositionally biased region" description="Low complexity" evidence="5">
    <location>
        <begin position="615"/>
        <end position="626"/>
    </location>
</feature>
<dbReference type="GO" id="GO:0016020">
    <property type="term" value="C:membrane"/>
    <property type="evidence" value="ECO:0007669"/>
    <property type="project" value="UniProtKB-SubCell"/>
</dbReference>
<feature type="transmembrane region" description="Helical" evidence="6">
    <location>
        <begin position="399"/>
        <end position="418"/>
    </location>
</feature>
<evidence type="ECO:0000256" key="2">
    <source>
        <dbReference type="ARBA" id="ARBA00022692"/>
    </source>
</evidence>
<feature type="transmembrane region" description="Helical" evidence="6">
    <location>
        <begin position="497"/>
        <end position="516"/>
    </location>
</feature>
<feature type="region of interest" description="Disordered" evidence="5">
    <location>
        <begin position="32"/>
        <end position="63"/>
    </location>
</feature>
<feature type="transmembrane region" description="Helical" evidence="6">
    <location>
        <begin position="364"/>
        <end position="383"/>
    </location>
</feature>
<keyword evidence="2 6" id="KW-0812">Transmembrane</keyword>